<reference evidence="1" key="1">
    <citation type="submission" date="2022-12" db="EMBL/GenBank/DDBJ databases">
        <title>Genome Sequence of Lasiodiplodia mahajangana.</title>
        <authorList>
            <person name="Buettner E."/>
        </authorList>
    </citation>
    <scope>NUCLEOTIDE SEQUENCE</scope>
    <source>
        <strain evidence="1">VT137</strain>
    </source>
</reference>
<name>A0ACC2JH00_9PEZI</name>
<protein>
    <submittedName>
        <fullName evidence="1">Uncharacterized protein</fullName>
    </submittedName>
</protein>
<proteinExistence type="predicted"/>
<dbReference type="Proteomes" id="UP001153332">
    <property type="component" value="Unassembled WGS sequence"/>
</dbReference>
<accession>A0ACC2JH00</accession>
<sequence length="250" mass="28000">MSDQDATTPRVFLCRHGETEWTINGRYTGITELDLTTNGRSQVRGSGSLLVGPGKLIEPGRVARVFVSPRKRAQTTYRLLFGGDIDSSQVPAHKVTTTEDIAEWNYGDYEGLLTSEIRDRRKAKGLDSNCAWDIWRDGCEGGESAQEVTDRLDRLITKINDIHRPCMHGEAPADVVLLQGPPDRKTCHACWLGTTVGKDIYSVNDAVRINSKFPRSIFKLKLLHCIIKLLRSESMESTEGEIKFAELDTY</sequence>
<keyword evidence="2" id="KW-1185">Reference proteome</keyword>
<comment type="caution">
    <text evidence="1">The sequence shown here is derived from an EMBL/GenBank/DDBJ whole genome shotgun (WGS) entry which is preliminary data.</text>
</comment>
<organism evidence="1 2">
    <name type="scientific">Lasiodiplodia mahajangana</name>
    <dbReference type="NCBI Taxonomy" id="1108764"/>
    <lineage>
        <taxon>Eukaryota</taxon>
        <taxon>Fungi</taxon>
        <taxon>Dikarya</taxon>
        <taxon>Ascomycota</taxon>
        <taxon>Pezizomycotina</taxon>
        <taxon>Dothideomycetes</taxon>
        <taxon>Dothideomycetes incertae sedis</taxon>
        <taxon>Botryosphaeriales</taxon>
        <taxon>Botryosphaeriaceae</taxon>
        <taxon>Lasiodiplodia</taxon>
    </lineage>
</organism>
<evidence type="ECO:0000313" key="1">
    <source>
        <dbReference type="EMBL" id="KAJ8126731.1"/>
    </source>
</evidence>
<evidence type="ECO:0000313" key="2">
    <source>
        <dbReference type="Proteomes" id="UP001153332"/>
    </source>
</evidence>
<gene>
    <name evidence="1" type="ORF">O1611_g6906</name>
</gene>
<dbReference type="EMBL" id="JAPUUL010001721">
    <property type="protein sequence ID" value="KAJ8126731.1"/>
    <property type="molecule type" value="Genomic_DNA"/>
</dbReference>